<organism evidence="1">
    <name type="scientific">Caldithrix abyssi</name>
    <dbReference type="NCBI Taxonomy" id="187145"/>
    <lineage>
        <taxon>Bacteria</taxon>
        <taxon>Pseudomonadati</taxon>
        <taxon>Calditrichota</taxon>
        <taxon>Calditrichia</taxon>
        <taxon>Calditrichales</taxon>
        <taxon>Calditrichaceae</taxon>
        <taxon>Caldithrix</taxon>
    </lineage>
</organism>
<dbReference type="AlphaFoldDB" id="A0A7V4U2B3"/>
<dbReference type="Proteomes" id="UP000885779">
    <property type="component" value="Unassembled WGS sequence"/>
</dbReference>
<sequence length="308" mass="35053">MLKEIVLYGRIFISNNLKDNLYSPTSFKLSAILLGTLFILFNNPLFAYPNRPVETSLVRKSNIAYGIKADTFARRSGAYSDLIHTERFITLRPLNYPTENLIPCEYIDTDIDSLLAALNDSIRSSEKAEQNMMAGNKTLLLYSADINRQSPLKHRLQAELDNVADEHLLQGIRYGFLYGITSGISDKTSVIQIQGTVSRTISKKYWIRFMAGLNQLNGHSSSDSPVFFAINIKWITSNYRTFHSFIQAGPSLFWYRKNFNMGGNFGSGIQYSLNNRFEIIAGIDFQQERLFTSKLHVLWQIGLNIIGF</sequence>
<proteinExistence type="predicted"/>
<comment type="caution">
    <text evidence="1">The sequence shown here is derived from an EMBL/GenBank/DDBJ whole genome shotgun (WGS) entry which is preliminary data.</text>
</comment>
<name>A0A7V4U2B3_CALAY</name>
<gene>
    <name evidence="1" type="ORF">ENK44_11575</name>
</gene>
<evidence type="ECO:0000313" key="1">
    <source>
        <dbReference type="EMBL" id="HGY56338.1"/>
    </source>
</evidence>
<accession>A0A7V4U2B3</accession>
<reference evidence="1" key="1">
    <citation type="journal article" date="2020" name="mSystems">
        <title>Genome- and Community-Level Interaction Insights into Carbon Utilization and Element Cycling Functions of Hydrothermarchaeota in Hydrothermal Sediment.</title>
        <authorList>
            <person name="Zhou Z."/>
            <person name="Liu Y."/>
            <person name="Xu W."/>
            <person name="Pan J."/>
            <person name="Luo Z.H."/>
            <person name="Li M."/>
        </authorList>
    </citation>
    <scope>NUCLEOTIDE SEQUENCE [LARGE SCALE GENOMIC DNA]</scope>
    <source>
        <strain evidence="1">HyVt-577</strain>
    </source>
</reference>
<dbReference type="EMBL" id="DRQG01000108">
    <property type="protein sequence ID" value="HGY56338.1"/>
    <property type="molecule type" value="Genomic_DNA"/>
</dbReference>
<protein>
    <submittedName>
        <fullName evidence="1">Uncharacterized protein</fullName>
    </submittedName>
</protein>